<dbReference type="Proteomes" id="UP000585474">
    <property type="component" value="Unassembled WGS sequence"/>
</dbReference>
<sequence length="172" mass="19663">MFNTNWLADQFFTTGSAGLLSEPLRYKSLPKKTFRFFPISSGKKNCHTVPVAEGRYCVYTFTVYNNYDGKSRTPSFDVFVKGTLVFSWRSLWPEETGALGTYSDLFVAVWFYSIATYSPVIALLELIQIDLASYCCTQNESPITYTQKTIKIYVIRPTMPTSTERNQQSTIE</sequence>
<evidence type="ECO:0000313" key="4">
    <source>
        <dbReference type="Proteomes" id="UP000585474"/>
    </source>
</evidence>
<dbReference type="OrthoDB" id="2018673at2759"/>
<evidence type="ECO:0000259" key="2">
    <source>
        <dbReference type="Pfam" id="PF12819"/>
    </source>
</evidence>
<name>A0A7J0H6A1_9ERIC</name>
<keyword evidence="4" id="KW-1185">Reference proteome</keyword>
<comment type="caution">
    <text evidence="3">The sequence shown here is derived from an EMBL/GenBank/DDBJ whole genome shotgun (WGS) entry which is preliminary data.</text>
</comment>
<feature type="domain" description="Malectin-like" evidence="2">
    <location>
        <begin position="3"/>
        <end position="141"/>
    </location>
</feature>
<dbReference type="InterPro" id="IPR024788">
    <property type="entry name" value="Malectin-like_Carb-bd_dom"/>
</dbReference>
<evidence type="ECO:0000313" key="3">
    <source>
        <dbReference type="EMBL" id="GFZ18485.1"/>
    </source>
</evidence>
<accession>A0A7J0H6A1</accession>
<protein>
    <recommendedName>
        <fullName evidence="2">Malectin-like domain-containing protein</fullName>
    </recommendedName>
</protein>
<reference evidence="3 4" key="1">
    <citation type="submission" date="2019-07" db="EMBL/GenBank/DDBJ databases">
        <title>De Novo Assembly of kiwifruit Actinidia rufa.</title>
        <authorList>
            <person name="Sugita-Konishi S."/>
            <person name="Sato K."/>
            <person name="Mori E."/>
            <person name="Abe Y."/>
            <person name="Kisaki G."/>
            <person name="Hamano K."/>
            <person name="Suezawa K."/>
            <person name="Otani M."/>
            <person name="Fukuda T."/>
            <person name="Manabe T."/>
            <person name="Gomi K."/>
            <person name="Tabuchi M."/>
            <person name="Akimitsu K."/>
            <person name="Kataoka I."/>
        </authorList>
    </citation>
    <scope>NUCLEOTIDE SEQUENCE [LARGE SCALE GENOMIC DNA]</scope>
    <source>
        <strain evidence="4">cv. Fuchu</strain>
    </source>
</reference>
<dbReference type="EMBL" id="BJWL01000027">
    <property type="protein sequence ID" value="GFZ18485.1"/>
    <property type="molecule type" value="Genomic_DNA"/>
</dbReference>
<proteinExistence type="predicted"/>
<dbReference type="Pfam" id="PF12819">
    <property type="entry name" value="Malectin_like"/>
    <property type="match status" value="1"/>
</dbReference>
<organism evidence="3 4">
    <name type="scientific">Actinidia rufa</name>
    <dbReference type="NCBI Taxonomy" id="165716"/>
    <lineage>
        <taxon>Eukaryota</taxon>
        <taxon>Viridiplantae</taxon>
        <taxon>Streptophyta</taxon>
        <taxon>Embryophyta</taxon>
        <taxon>Tracheophyta</taxon>
        <taxon>Spermatophyta</taxon>
        <taxon>Magnoliopsida</taxon>
        <taxon>eudicotyledons</taxon>
        <taxon>Gunneridae</taxon>
        <taxon>Pentapetalae</taxon>
        <taxon>asterids</taxon>
        <taxon>Ericales</taxon>
        <taxon>Actinidiaceae</taxon>
        <taxon>Actinidia</taxon>
    </lineage>
</organism>
<dbReference type="AlphaFoldDB" id="A0A7J0H6A1"/>
<dbReference type="GO" id="GO:0016020">
    <property type="term" value="C:membrane"/>
    <property type="evidence" value="ECO:0007669"/>
    <property type="project" value="UniProtKB-SubCell"/>
</dbReference>
<evidence type="ECO:0000256" key="1">
    <source>
        <dbReference type="ARBA" id="ARBA00004167"/>
    </source>
</evidence>
<comment type="subcellular location">
    <subcellularLocation>
        <location evidence="1">Membrane</location>
        <topology evidence="1">Single-pass membrane protein</topology>
    </subcellularLocation>
</comment>
<gene>
    <name evidence="3" type="ORF">Acr_27g0002240</name>
</gene>